<proteinExistence type="evidence at transcript level"/>
<dbReference type="GeneID" id="112278532"/>
<evidence type="ECO:0000256" key="3">
    <source>
        <dbReference type="ARBA" id="ARBA00022543"/>
    </source>
</evidence>
<dbReference type="InterPro" id="IPR004358">
    <property type="entry name" value="Sig_transdc_His_kin-like_C"/>
</dbReference>
<dbReference type="PROSITE" id="PS50109">
    <property type="entry name" value="HIS_KIN"/>
    <property type="match status" value="1"/>
</dbReference>
<dbReference type="Pfam" id="PF00072">
    <property type="entry name" value="Response_reg"/>
    <property type="match status" value="1"/>
</dbReference>
<dbReference type="AlphaFoldDB" id="A0A2K1IAE7"/>
<dbReference type="OrthoDB" id="60033at2759"/>
<dbReference type="EMBL" id="LC325739">
    <property type="protein sequence ID" value="BBD19945.1"/>
    <property type="molecule type" value="mRNA"/>
</dbReference>
<dbReference type="EC" id="2.7.13.3" evidence="2"/>
<accession>A0A2K1IAE7</accession>
<evidence type="ECO:0000313" key="20">
    <source>
        <dbReference type="EnsemblPlants" id="Pp3c27_2730V3.1"/>
    </source>
</evidence>
<keyword evidence="10" id="KW-0157">Chromophore</keyword>
<feature type="domain" description="Histidine kinase" evidence="15">
    <location>
        <begin position="290"/>
        <end position="712"/>
    </location>
</feature>
<dbReference type="CDD" id="cd00082">
    <property type="entry name" value="HisKA"/>
    <property type="match status" value="1"/>
</dbReference>
<dbReference type="SMART" id="SM00448">
    <property type="entry name" value="REC"/>
    <property type="match status" value="1"/>
</dbReference>
<dbReference type="PaxDb" id="3218-PP1S54_208V6.1"/>
<dbReference type="OMA" id="KDCISHT"/>
<reference evidence="19 21" key="4">
    <citation type="journal article" date="2018" name="Plant J.">
        <title>The Physcomitrella patens chromosome-scale assembly reveals moss genome structure and evolution.</title>
        <authorList>
            <person name="Lang D."/>
            <person name="Ullrich K.K."/>
            <person name="Murat F."/>
            <person name="Fuchs J."/>
            <person name="Jenkins J."/>
            <person name="Haas F.B."/>
            <person name="Piednoel M."/>
            <person name="Gundlach H."/>
            <person name="Van Bel M."/>
            <person name="Meyberg R."/>
            <person name="Vives C."/>
            <person name="Morata J."/>
            <person name="Symeonidi A."/>
            <person name="Hiss M."/>
            <person name="Muchero W."/>
            <person name="Kamisugi Y."/>
            <person name="Saleh O."/>
            <person name="Blanc G."/>
            <person name="Decker E.L."/>
            <person name="van Gessel N."/>
            <person name="Grimwood J."/>
            <person name="Hayes R.D."/>
            <person name="Graham S.W."/>
            <person name="Gunter L.E."/>
            <person name="McDaniel S.F."/>
            <person name="Hoernstein S.N.W."/>
            <person name="Larsson A."/>
            <person name="Li F.W."/>
            <person name="Perroud P.F."/>
            <person name="Phillips J."/>
            <person name="Ranjan P."/>
            <person name="Rokshar D.S."/>
            <person name="Rothfels C.J."/>
            <person name="Schneider L."/>
            <person name="Shu S."/>
            <person name="Stevenson D.W."/>
            <person name="Thummler F."/>
            <person name="Tillich M."/>
            <person name="Villarreal Aguilar J.C."/>
            <person name="Widiez T."/>
            <person name="Wong G.K."/>
            <person name="Wymore A."/>
            <person name="Zhang Y."/>
            <person name="Zimmer A.D."/>
            <person name="Quatrano R.S."/>
            <person name="Mayer K.F.X."/>
            <person name="Goodstein D."/>
            <person name="Casacuberta J.M."/>
            <person name="Vandepoele K."/>
            <person name="Reski R."/>
            <person name="Cuming A.C."/>
            <person name="Tuskan G.A."/>
            <person name="Maumus F."/>
            <person name="Salse J."/>
            <person name="Schmutz J."/>
            <person name="Rensing S.A."/>
        </authorList>
    </citation>
    <scope>NUCLEOTIDE SEQUENCE [LARGE SCALE GENOMIC DNA]</scope>
    <source>
        <strain evidence="20 21">cv. Gransden 2004</strain>
    </source>
</reference>
<feature type="region of interest" description="Disordered" evidence="14">
    <location>
        <begin position="602"/>
        <end position="629"/>
    </location>
</feature>
<dbReference type="PROSITE" id="PS50110">
    <property type="entry name" value="RESPONSE_REGULATORY"/>
    <property type="match status" value="2"/>
</dbReference>
<reference evidence="18" key="3">
    <citation type="journal article" date="2018" name="J. Exp. Bot. ery257">
        <title>Light-regulated PAS-containing histidine kinases delay gametophore formation in the moss Physcomitrella patens.</title>
        <authorList>
            <person name="Ryo M."/>
            <person name="Yamashino T."/>
            <person name="Nomoto Y."/>
            <person name="Goto Y."/>
            <person name="Ichinose M."/>
            <person name="Sato K."/>
            <person name="Sugita M."/>
            <person name="Aoki S."/>
        </authorList>
    </citation>
    <scope>NUCLEOTIDE SEQUENCE</scope>
    <source>
        <strain evidence="18">PHK2</strain>
        <tissue evidence="18">Protonema</tissue>
    </source>
</reference>
<evidence type="ECO:0000256" key="4">
    <source>
        <dbReference type="ARBA" id="ARBA00022553"/>
    </source>
</evidence>
<feature type="domain" description="Response regulatory" evidence="16">
    <location>
        <begin position="744"/>
        <end position="867"/>
    </location>
</feature>
<name>A0A2K1IAE7_PHYPA</name>
<dbReference type="InterPro" id="IPR001789">
    <property type="entry name" value="Sig_transdc_resp-reg_receiver"/>
</dbReference>
<dbReference type="InterPro" id="IPR035965">
    <property type="entry name" value="PAS-like_dom_sf"/>
</dbReference>
<dbReference type="SUPFAM" id="SSF47384">
    <property type="entry name" value="Homodimeric domain of signal transducing histidine kinase"/>
    <property type="match status" value="1"/>
</dbReference>
<evidence type="ECO:0000313" key="19">
    <source>
        <dbReference type="EMBL" id="PNR26253.1"/>
    </source>
</evidence>
<dbReference type="EnsemblPlants" id="Pp3c27_2730V3.3">
    <property type="protein sequence ID" value="Pp3c27_2730V3.3"/>
    <property type="gene ID" value="Pp3c27_2730"/>
</dbReference>
<dbReference type="GO" id="GO:0009637">
    <property type="term" value="P:response to blue light"/>
    <property type="evidence" value="ECO:0007669"/>
    <property type="project" value="UniProtKB-ARBA"/>
</dbReference>
<evidence type="ECO:0000256" key="9">
    <source>
        <dbReference type="ARBA" id="ARBA00022840"/>
    </source>
</evidence>
<comment type="catalytic activity">
    <reaction evidence="1">
        <text>ATP + protein L-histidine = ADP + protein N-phospho-L-histidine.</text>
        <dbReference type="EC" id="2.7.13.3"/>
    </reaction>
</comment>
<dbReference type="GO" id="GO:0005634">
    <property type="term" value="C:nucleus"/>
    <property type="evidence" value="ECO:0000318"/>
    <property type="project" value="GO_Central"/>
</dbReference>
<dbReference type="KEGG" id="ppp:112278532"/>
<reference evidence="18" key="2">
    <citation type="journal article" date="2010" name="Biosci. Biotechnol. Biochem.">
        <title>Classification of the genes involved in the two-component system of the moss Physcomitrella patens.</title>
        <authorList>
            <person name="Ishida K."/>
            <person name="Yamashino T."/>
            <person name="Nakanishi H."/>
            <person name="Mizuno T."/>
        </authorList>
    </citation>
    <scope>NUCLEOTIDE SEQUENCE</scope>
    <source>
        <strain evidence="18">PHK2</strain>
        <tissue evidence="18">Protonema</tissue>
    </source>
</reference>
<organism evidence="19">
    <name type="scientific">Physcomitrium patens</name>
    <name type="common">Spreading-leaved earth moss</name>
    <name type="synonym">Physcomitrella patens</name>
    <dbReference type="NCBI Taxonomy" id="3218"/>
    <lineage>
        <taxon>Eukaryota</taxon>
        <taxon>Viridiplantae</taxon>
        <taxon>Streptophyta</taxon>
        <taxon>Embryophyta</taxon>
        <taxon>Bryophyta</taxon>
        <taxon>Bryophytina</taxon>
        <taxon>Bryopsida</taxon>
        <taxon>Funariidae</taxon>
        <taxon>Funariales</taxon>
        <taxon>Funariaceae</taxon>
        <taxon>Physcomitrium</taxon>
    </lineage>
</organism>
<dbReference type="Gramene" id="Pp3c27_2730V3.3">
    <property type="protein sequence ID" value="Pp3c27_2730V3.3"/>
    <property type="gene ID" value="Pp3c27_2730"/>
</dbReference>
<feature type="domain" description="PAC" evidence="17">
    <location>
        <begin position="80"/>
        <end position="133"/>
    </location>
</feature>
<keyword evidence="21" id="KW-1185">Reference proteome</keyword>
<evidence type="ECO:0000256" key="6">
    <source>
        <dbReference type="ARBA" id="ARBA00022679"/>
    </source>
</evidence>
<evidence type="ECO:0000259" key="16">
    <source>
        <dbReference type="PROSITE" id="PS50110"/>
    </source>
</evidence>
<dbReference type="Pfam" id="PF02518">
    <property type="entry name" value="HATPase_c"/>
    <property type="match status" value="1"/>
</dbReference>
<keyword evidence="12" id="KW-0675">Receptor</keyword>
<keyword evidence="5" id="KW-0716">Sensory transduction</keyword>
<dbReference type="SMART" id="SM00091">
    <property type="entry name" value="PAS"/>
    <property type="match status" value="2"/>
</dbReference>
<dbReference type="RefSeq" id="XP_024367924.1">
    <property type="nucleotide sequence ID" value="XM_024512156.2"/>
</dbReference>
<dbReference type="PANTHER" id="PTHR45339:SF5">
    <property type="entry name" value="HISTIDINE KINASE"/>
    <property type="match status" value="1"/>
</dbReference>
<dbReference type="GO" id="GO:0009881">
    <property type="term" value="F:photoreceptor activity"/>
    <property type="evidence" value="ECO:0007669"/>
    <property type="project" value="UniProtKB-KW"/>
</dbReference>
<feature type="compositionally biased region" description="Polar residues" evidence="14">
    <location>
        <begin position="723"/>
        <end position="732"/>
    </location>
</feature>
<dbReference type="EMBL" id="ABEU02000027">
    <property type="protein sequence ID" value="PNR26253.1"/>
    <property type="molecule type" value="Genomic_DNA"/>
</dbReference>
<dbReference type="Pfam" id="PF00512">
    <property type="entry name" value="HisKA"/>
    <property type="match status" value="1"/>
</dbReference>
<dbReference type="InterPro" id="IPR013655">
    <property type="entry name" value="PAS_fold_3"/>
</dbReference>
<evidence type="ECO:0000256" key="1">
    <source>
        <dbReference type="ARBA" id="ARBA00000085"/>
    </source>
</evidence>
<dbReference type="Gene3D" id="3.30.450.20">
    <property type="entry name" value="PAS domain"/>
    <property type="match status" value="2"/>
</dbReference>
<dbReference type="SMART" id="SM00387">
    <property type="entry name" value="HATPase_c"/>
    <property type="match status" value="1"/>
</dbReference>
<dbReference type="Pfam" id="PF08447">
    <property type="entry name" value="PAS_3"/>
    <property type="match status" value="2"/>
</dbReference>
<dbReference type="InterPro" id="IPR003594">
    <property type="entry name" value="HATPase_dom"/>
</dbReference>
<dbReference type="InterPro" id="IPR011006">
    <property type="entry name" value="CheY-like_superfamily"/>
</dbReference>
<dbReference type="InterPro" id="IPR001610">
    <property type="entry name" value="PAC"/>
</dbReference>
<gene>
    <name evidence="20" type="primary">LOC112278532</name>
    <name evidence="19" type="ORF">PHYPA_030827</name>
</gene>
<evidence type="ECO:0000256" key="10">
    <source>
        <dbReference type="ARBA" id="ARBA00022991"/>
    </source>
</evidence>
<dbReference type="NCBIfam" id="TIGR00229">
    <property type="entry name" value="sensory_box"/>
    <property type="match status" value="2"/>
</dbReference>
<keyword evidence="8 18" id="KW-0418">Kinase</keyword>
<dbReference type="Proteomes" id="UP000006727">
    <property type="component" value="Chromosome 27"/>
</dbReference>
<keyword evidence="7" id="KW-0547">Nucleotide-binding</keyword>
<dbReference type="SUPFAM" id="SSF55874">
    <property type="entry name" value="ATPase domain of HSP90 chaperone/DNA topoisomerase II/histidine kinase"/>
    <property type="match status" value="2"/>
</dbReference>
<dbReference type="SUPFAM" id="SSF55785">
    <property type="entry name" value="PYP-like sensor domain (PAS domain)"/>
    <property type="match status" value="2"/>
</dbReference>
<dbReference type="PROSITE" id="PS50113">
    <property type="entry name" value="PAC"/>
    <property type="match status" value="2"/>
</dbReference>
<protein>
    <recommendedName>
        <fullName evidence="2">histidine kinase</fullName>
        <ecNumber evidence="2">2.7.13.3</ecNumber>
    </recommendedName>
</protein>
<feature type="region of interest" description="Disordered" evidence="14">
    <location>
        <begin position="711"/>
        <end position="736"/>
    </location>
</feature>
<evidence type="ECO:0000259" key="15">
    <source>
        <dbReference type="PROSITE" id="PS50109"/>
    </source>
</evidence>
<feature type="domain" description="Response regulatory" evidence="16">
    <location>
        <begin position="945"/>
        <end position="1063"/>
    </location>
</feature>
<dbReference type="EnsemblPlants" id="Pp3c27_2730V3.1">
    <property type="protein sequence ID" value="Pp3c27_2730V3.1"/>
    <property type="gene ID" value="Pp3c27_2730"/>
</dbReference>
<keyword evidence="4 13" id="KW-0597">Phosphoprotein</keyword>
<dbReference type="CDD" id="cd17546">
    <property type="entry name" value="REC_hyHK_CKI1_RcsC-like"/>
    <property type="match status" value="1"/>
</dbReference>
<dbReference type="InterPro" id="IPR000700">
    <property type="entry name" value="PAS-assoc_C"/>
</dbReference>
<evidence type="ECO:0000256" key="8">
    <source>
        <dbReference type="ARBA" id="ARBA00022777"/>
    </source>
</evidence>
<dbReference type="Gramene" id="Pp3c27_2730V3.2">
    <property type="protein sequence ID" value="Pp3c27_2730V3.2"/>
    <property type="gene ID" value="Pp3c27_2730"/>
</dbReference>
<dbReference type="GO" id="GO:0005524">
    <property type="term" value="F:ATP binding"/>
    <property type="evidence" value="ECO:0007669"/>
    <property type="project" value="UniProtKB-KW"/>
</dbReference>
<feature type="compositionally biased region" description="Low complexity" evidence="14">
    <location>
        <begin position="604"/>
        <end position="614"/>
    </location>
</feature>
<evidence type="ECO:0000256" key="5">
    <source>
        <dbReference type="ARBA" id="ARBA00022606"/>
    </source>
</evidence>
<sequence length="1070" mass="117566">MNIIDGLVPGGLGQRAVFVCNHEAKNIYTNSAYQMMTGVDSAEELLNLGWISFVHPEDLPAVWALAFGHFSSPADCNRQIQCEYRLMHKYKKNSYIWVNVQSVDMTGCPGLGSFVGILEDISWKKEAEESLRRSEERYVLAVRGSNDGLWDWDMVTNQVFYSQRYKHMLGLGATEVDDSFGVFESRLHPNHHDSVLATMKDYLATKSAESPPFDVETLLQTGDGSYKWFRVRGQALWNKDGKPARMAGSITDITERRNWEEEQARLIANLAIARDKAEKAAKARSEFLAIMSHEIRTPLNGVIGMASVLLETAPTPEQQECLETIRTSGECLLSIINDILDFSKIDAGKLTISPVHCNLRNVVEDVGSMLALRAEPKGVEMVVRYRPALSAVFVDAVRLRQVLINLVGNACKFTHMGYIAVDVSLVCEKCHQELDTGDVNCSHCGATPSSAMNAVNFPVANPVGEAASALDTKIKDGHWGPDDSEPVFVHNPEDGQRRNRAVQNIRAQITLCESYKGLKIDKVNKTDIFAEGIGKEVMSDPITKDSQVKPPVFASHNKRKRLYGSMGDEKGRCSNEKSVDAAELCPQNPCCCTRAAGKNLTEMSSTSTGATTARSDAHDDEEANSANSDRPRTVRWFRFSVIDTGIGIAATELDMLFEKFTQCSTSTTSTYGGTGLGLAVSKRLVELMGGSIGVESEEGKGSKFTFTLPLELDPSSEQGDKPPTTSNTTEATANDAEIDKQRRRVLVVDNHEMTKEAVCDQIRAWGLDAKACSNVDEALGALKHSVSIRQPFQVAIVERSVVELFGNEMKKAASTNTLEIKPLAVVMLGRVGHSLPSQRLLADLGCCACFSRPPRQAYLRDALSVAFSGGGECIRMKPDFTLDMMRSAPLGLRRLSPTKSSGGLLEVASKNKNSVDQQLDAVTEGSPSSESTVLMEDQPIIRNPNILIVEDNKVNQMVAQRLLNNLRCTSDVACNGVEAITLLERSNEYDIIFMDCHMPIMDGFETARLVRQKDCISHTIPIVALTAATSEGEVEKCMAAGMDDYISKPVTKGILQRALEKWVGKKSRWV</sequence>
<evidence type="ECO:0000313" key="21">
    <source>
        <dbReference type="Proteomes" id="UP000006727"/>
    </source>
</evidence>
<keyword evidence="3" id="KW-0600">Photoreceptor protein</keyword>
<dbReference type="GO" id="GO:0000155">
    <property type="term" value="F:phosphorelay sensor kinase activity"/>
    <property type="evidence" value="ECO:0007669"/>
    <property type="project" value="InterPro"/>
</dbReference>
<evidence type="ECO:0000256" key="11">
    <source>
        <dbReference type="ARBA" id="ARBA00023012"/>
    </source>
</evidence>
<dbReference type="FunFam" id="1.10.287.130:FF:000002">
    <property type="entry name" value="Two-component osmosensing histidine kinase"/>
    <property type="match status" value="1"/>
</dbReference>
<keyword evidence="6" id="KW-0808">Transferase</keyword>
<dbReference type="Gene3D" id="3.40.50.2300">
    <property type="match status" value="2"/>
</dbReference>
<evidence type="ECO:0000256" key="14">
    <source>
        <dbReference type="SAM" id="MobiDB-lite"/>
    </source>
</evidence>
<feature type="domain" description="PAC" evidence="17">
    <location>
        <begin position="213"/>
        <end position="265"/>
    </location>
</feature>
<keyword evidence="9" id="KW-0067">ATP-binding</keyword>
<dbReference type="Gramene" id="Pp3c27_2730V3.1">
    <property type="protein sequence ID" value="Pp3c27_2730V3.1"/>
    <property type="gene ID" value="Pp3c27_2730"/>
</dbReference>
<keyword evidence="11" id="KW-0902">Two-component regulatory system</keyword>
<dbReference type="PRINTS" id="PR00344">
    <property type="entry name" value="BCTRLSENSOR"/>
</dbReference>
<reference evidence="20" key="5">
    <citation type="submission" date="2020-12" db="UniProtKB">
        <authorList>
            <consortium name="EnsemblPlants"/>
        </authorList>
    </citation>
    <scope>IDENTIFICATION</scope>
</reference>
<reference evidence="19 21" key="1">
    <citation type="journal article" date="2008" name="Science">
        <title>The Physcomitrella genome reveals evolutionary insights into the conquest of land by plants.</title>
        <authorList>
            <person name="Rensing S."/>
            <person name="Lang D."/>
            <person name="Zimmer A."/>
            <person name="Terry A."/>
            <person name="Salamov A."/>
            <person name="Shapiro H."/>
            <person name="Nishiyama T."/>
            <person name="Perroud P.-F."/>
            <person name="Lindquist E."/>
            <person name="Kamisugi Y."/>
            <person name="Tanahashi T."/>
            <person name="Sakakibara K."/>
            <person name="Fujita T."/>
            <person name="Oishi K."/>
            <person name="Shin-I T."/>
            <person name="Kuroki Y."/>
            <person name="Toyoda A."/>
            <person name="Suzuki Y."/>
            <person name="Hashimoto A."/>
            <person name="Yamaguchi K."/>
            <person name="Sugano A."/>
            <person name="Kohara Y."/>
            <person name="Fujiyama A."/>
            <person name="Anterola A."/>
            <person name="Aoki S."/>
            <person name="Ashton N."/>
            <person name="Barbazuk W.B."/>
            <person name="Barker E."/>
            <person name="Bennetzen J."/>
            <person name="Bezanilla M."/>
            <person name="Blankenship R."/>
            <person name="Cho S.H."/>
            <person name="Dutcher S."/>
            <person name="Estelle M."/>
            <person name="Fawcett J.A."/>
            <person name="Gundlach H."/>
            <person name="Hanada K."/>
            <person name="Heyl A."/>
            <person name="Hicks K.A."/>
            <person name="Hugh J."/>
            <person name="Lohr M."/>
            <person name="Mayer K."/>
            <person name="Melkozernov A."/>
            <person name="Murata T."/>
            <person name="Nelson D."/>
            <person name="Pils B."/>
            <person name="Prigge M."/>
            <person name="Reiss B."/>
            <person name="Renner T."/>
            <person name="Rombauts S."/>
            <person name="Rushton P."/>
            <person name="Sanderfoot A."/>
            <person name="Schween G."/>
            <person name="Shiu S.-H."/>
            <person name="Stueber K."/>
            <person name="Theodoulou F.L."/>
            <person name="Tu H."/>
            <person name="Van de Peer Y."/>
            <person name="Verrier P.J."/>
            <person name="Waters E."/>
            <person name="Wood A."/>
            <person name="Yang L."/>
            <person name="Cove D."/>
            <person name="Cuming A."/>
            <person name="Hasebe M."/>
            <person name="Lucas S."/>
            <person name="Mishler D.B."/>
            <person name="Reski R."/>
            <person name="Grigoriev I."/>
            <person name="Quatrano R.S."/>
            <person name="Boore J.L."/>
        </authorList>
    </citation>
    <scope>NUCLEOTIDE SEQUENCE [LARGE SCALE GENOMIC DNA]</scope>
    <source>
        <strain evidence="20 21">cv. Gransden 2004</strain>
    </source>
</reference>
<evidence type="ECO:0000313" key="18">
    <source>
        <dbReference type="EMBL" id="BBD19945.1"/>
    </source>
</evidence>
<dbReference type="EnsemblPlants" id="Pp3c27_2730V3.2">
    <property type="protein sequence ID" value="Pp3c27_2730V3.2"/>
    <property type="gene ID" value="Pp3c27_2730"/>
</dbReference>
<dbReference type="InterPro" id="IPR003661">
    <property type="entry name" value="HisK_dim/P_dom"/>
</dbReference>
<dbReference type="PANTHER" id="PTHR45339">
    <property type="entry name" value="HYBRID SIGNAL TRANSDUCTION HISTIDINE KINASE J"/>
    <property type="match status" value="1"/>
</dbReference>
<dbReference type="InterPro" id="IPR005467">
    <property type="entry name" value="His_kinase_dom"/>
</dbReference>
<comment type="caution">
    <text evidence="13">Lacks conserved residue(s) required for the propagation of feature annotation.</text>
</comment>
<dbReference type="SMART" id="SM00086">
    <property type="entry name" value="PAC"/>
    <property type="match status" value="1"/>
</dbReference>
<evidence type="ECO:0000256" key="12">
    <source>
        <dbReference type="ARBA" id="ARBA00023170"/>
    </source>
</evidence>
<evidence type="ECO:0000256" key="2">
    <source>
        <dbReference type="ARBA" id="ARBA00012438"/>
    </source>
</evidence>
<feature type="modified residue" description="4-aspartylphosphate" evidence="13">
    <location>
        <position position="995"/>
    </location>
</feature>
<dbReference type="InterPro" id="IPR036097">
    <property type="entry name" value="HisK_dim/P_sf"/>
</dbReference>
<dbReference type="SMART" id="SM00388">
    <property type="entry name" value="HisKA"/>
    <property type="match status" value="1"/>
</dbReference>
<dbReference type="InterPro" id="IPR036890">
    <property type="entry name" value="HATPase_C_sf"/>
</dbReference>
<dbReference type="SUPFAM" id="SSF52172">
    <property type="entry name" value="CheY-like"/>
    <property type="match status" value="2"/>
</dbReference>
<evidence type="ECO:0000256" key="13">
    <source>
        <dbReference type="PROSITE-ProRule" id="PRU00169"/>
    </source>
</evidence>
<dbReference type="Gene3D" id="3.30.565.10">
    <property type="entry name" value="Histidine kinase-like ATPase, C-terminal domain"/>
    <property type="match status" value="2"/>
</dbReference>
<dbReference type="CDD" id="cd00130">
    <property type="entry name" value="PAS"/>
    <property type="match status" value="2"/>
</dbReference>
<evidence type="ECO:0000256" key="7">
    <source>
        <dbReference type="ARBA" id="ARBA00022741"/>
    </source>
</evidence>
<dbReference type="STRING" id="3218.A0A2K1IAE7"/>
<dbReference type="Gene3D" id="1.10.287.130">
    <property type="match status" value="1"/>
</dbReference>
<evidence type="ECO:0000259" key="17">
    <source>
        <dbReference type="PROSITE" id="PS50113"/>
    </source>
</evidence>
<dbReference type="InterPro" id="IPR000014">
    <property type="entry name" value="PAS"/>
</dbReference>